<gene>
    <name evidence="1" type="ORF">Acr_20g0009630</name>
</gene>
<accession>A0A7J0GEG7</accession>
<name>A0A7J0GEG7_9ERIC</name>
<reference evidence="1 2" key="1">
    <citation type="submission" date="2019-07" db="EMBL/GenBank/DDBJ databases">
        <title>De Novo Assembly of kiwifruit Actinidia rufa.</title>
        <authorList>
            <person name="Sugita-Konishi S."/>
            <person name="Sato K."/>
            <person name="Mori E."/>
            <person name="Abe Y."/>
            <person name="Kisaki G."/>
            <person name="Hamano K."/>
            <person name="Suezawa K."/>
            <person name="Otani M."/>
            <person name="Fukuda T."/>
            <person name="Manabe T."/>
            <person name="Gomi K."/>
            <person name="Tabuchi M."/>
            <person name="Akimitsu K."/>
            <person name="Kataoka I."/>
        </authorList>
    </citation>
    <scope>NUCLEOTIDE SEQUENCE [LARGE SCALE GENOMIC DNA]</scope>
    <source>
        <strain evidence="2">cv. Fuchu</strain>
    </source>
</reference>
<protein>
    <submittedName>
        <fullName evidence="1">Uncharacterized protein</fullName>
    </submittedName>
</protein>
<evidence type="ECO:0000313" key="2">
    <source>
        <dbReference type="Proteomes" id="UP000585474"/>
    </source>
</evidence>
<evidence type="ECO:0000313" key="1">
    <source>
        <dbReference type="EMBL" id="GFZ09155.1"/>
    </source>
</evidence>
<keyword evidence="2" id="KW-1185">Reference proteome</keyword>
<sequence length="78" mass="8736">MAFVKRGLWLPSKHHPLVSFPSHPTFWAREGCYNKTHTGRHGRVEAGLGGRKLADALPHGKYKRYVIRGEGSKARGLT</sequence>
<proteinExistence type="predicted"/>
<organism evidence="1 2">
    <name type="scientific">Actinidia rufa</name>
    <dbReference type="NCBI Taxonomy" id="165716"/>
    <lineage>
        <taxon>Eukaryota</taxon>
        <taxon>Viridiplantae</taxon>
        <taxon>Streptophyta</taxon>
        <taxon>Embryophyta</taxon>
        <taxon>Tracheophyta</taxon>
        <taxon>Spermatophyta</taxon>
        <taxon>Magnoliopsida</taxon>
        <taxon>eudicotyledons</taxon>
        <taxon>Gunneridae</taxon>
        <taxon>Pentapetalae</taxon>
        <taxon>asterids</taxon>
        <taxon>Ericales</taxon>
        <taxon>Actinidiaceae</taxon>
        <taxon>Actinidia</taxon>
    </lineage>
</organism>
<comment type="caution">
    <text evidence="1">The sequence shown here is derived from an EMBL/GenBank/DDBJ whole genome shotgun (WGS) entry which is preliminary data.</text>
</comment>
<dbReference type="Proteomes" id="UP000585474">
    <property type="component" value="Unassembled WGS sequence"/>
</dbReference>
<dbReference type="EMBL" id="BJWL01000020">
    <property type="protein sequence ID" value="GFZ09155.1"/>
    <property type="molecule type" value="Genomic_DNA"/>
</dbReference>
<dbReference type="AlphaFoldDB" id="A0A7J0GEG7"/>